<dbReference type="HOGENOM" id="CLU_143473_0_0_4"/>
<dbReference type="InterPro" id="IPR043717">
    <property type="entry name" value="DUF5658"/>
</dbReference>
<dbReference type="GeneID" id="87103598"/>
<dbReference type="eggNOG" id="ENOG503351P">
    <property type="taxonomic scope" value="Bacteria"/>
</dbReference>
<dbReference type="EMBL" id="AL954747">
    <property type="protein sequence ID" value="CAD84302.1"/>
    <property type="molecule type" value="Genomic_DNA"/>
</dbReference>
<proteinExistence type="predicted"/>
<keyword evidence="1" id="KW-0472">Membrane</keyword>
<dbReference type="KEGG" id="neu:NE0391"/>
<evidence type="ECO:0000313" key="4">
    <source>
        <dbReference type="Proteomes" id="UP000001416"/>
    </source>
</evidence>
<dbReference type="RefSeq" id="WP_011111026.1">
    <property type="nucleotide sequence ID" value="NC_004757.1"/>
</dbReference>
<evidence type="ECO:0000313" key="3">
    <source>
        <dbReference type="EMBL" id="CAD84302.1"/>
    </source>
</evidence>
<feature type="transmembrane region" description="Helical" evidence="1">
    <location>
        <begin position="128"/>
        <end position="151"/>
    </location>
</feature>
<dbReference type="Proteomes" id="UP000001416">
    <property type="component" value="Chromosome"/>
</dbReference>
<keyword evidence="1" id="KW-0812">Transmembrane</keyword>
<reference evidence="3 4" key="1">
    <citation type="journal article" date="2003" name="J. Bacteriol.">
        <title>Complete genome sequence of the ammonia-oxidizing bacterium and obligate chemolithoautotroph Nitrosomonas europaea.</title>
        <authorList>
            <person name="Chain P."/>
            <person name="Lamerdin J."/>
            <person name="Larimer F."/>
            <person name="Regala W."/>
            <person name="Land M."/>
            <person name="Hauser L."/>
            <person name="Hooper A."/>
            <person name="Klotz M."/>
            <person name="Norton J."/>
            <person name="Sayavedra-Soto L."/>
            <person name="Arciero D."/>
            <person name="Hommes N."/>
            <person name="Whittaker M."/>
            <person name="Arp D."/>
        </authorList>
    </citation>
    <scope>NUCLEOTIDE SEQUENCE [LARGE SCALE GENOMIC DNA]</scope>
    <source>
        <strain evidence="4">ATCC 19718 / CIP 103999 / KCTC 2705 / NBRC 14298</strain>
    </source>
</reference>
<organism evidence="3 4">
    <name type="scientific">Nitrosomonas europaea (strain ATCC 19718 / CIP 103999 / KCTC 2705 / NBRC 14298)</name>
    <dbReference type="NCBI Taxonomy" id="228410"/>
    <lineage>
        <taxon>Bacteria</taxon>
        <taxon>Pseudomonadati</taxon>
        <taxon>Pseudomonadota</taxon>
        <taxon>Betaproteobacteria</taxon>
        <taxon>Nitrosomonadales</taxon>
        <taxon>Nitrosomonadaceae</taxon>
        <taxon>Nitrosomonas</taxon>
    </lineage>
</organism>
<feature type="transmembrane region" description="Helical" evidence="1">
    <location>
        <begin position="96"/>
        <end position="116"/>
    </location>
</feature>
<evidence type="ECO:0000256" key="1">
    <source>
        <dbReference type="SAM" id="Phobius"/>
    </source>
</evidence>
<name>Q82X97_NITEU</name>
<dbReference type="AlphaFoldDB" id="Q82X97"/>
<keyword evidence="1" id="KW-1133">Transmembrane helix</keyword>
<sequence>MANQLTIDQRLQERRAGASFVCPYQLGIKQGRRVTRRRSGKGAAYVDKYGWPLVICCLAIVLFSATDAFLTINILSDGGTELNYFMAVLIEESTQKFVHFKLALTSLAAIILTIHHEVQIRGGFRCRHLLYMISTGYAGLIGYELVLLQIIDV</sequence>
<keyword evidence="4" id="KW-1185">Reference proteome</keyword>
<gene>
    <name evidence="3" type="ordered locus">NE0391</name>
</gene>
<feature type="transmembrane region" description="Helical" evidence="1">
    <location>
        <begin position="51"/>
        <end position="76"/>
    </location>
</feature>
<dbReference type="Pfam" id="PF18902">
    <property type="entry name" value="DUF5658"/>
    <property type="match status" value="1"/>
</dbReference>
<evidence type="ECO:0000259" key="2">
    <source>
        <dbReference type="Pfam" id="PF18902"/>
    </source>
</evidence>
<feature type="domain" description="DUF5658" evidence="2">
    <location>
        <begin position="58"/>
        <end position="148"/>
    </location>
</feature>
<dbReference type="STRING" id="228410.NE0391"/>
<accession>Q82X97</accession>
<protein>
    <recommendedName>
        <fullName evidence="2">DUF5658 domain-containing protein</fullName>
    </recommendedName>
</protein>